<evidence type="ECO:0000313" key="3">
    <source>
        <dbReference type="Proteomes" id="UP001341840"/>
    </source>
</evidence>
<sequence>MSSAPHMTWHFSNRRNGGVLTHPSHGEAWKHFDVIQPTLQVSLGIWNLFFGGSSASATSTHTRPDTKEVVDLREQVQNLTQSLQTKGQTLQQHIDELRSLKDTLAERDARAEEQLRCMEEMLRQMAAYTIRHALGPTLLWGVQVL</sequence>
<dbReference type="EMBL" id="JASCZI010181368">
    <property type="protein sequence ID" value="MED6182624.1"/>
    <property type="molecule type" value="Genomic_DNA"/>
</dbReference>
<protein>
    <submittedName>
        <fullName evidence="2">Uncharacterized protein</fullName>
    </submittedName>
</protein>
<name>A0ABU6WB88_9FABA</name>
<evidence type="ECO:0000313" key="2">
    <source>
        <dbReference type="EMBL" id="MED6182624.1"/>
    </source>
</evidence>
<keyword evidence="3" id="KW-1185">Reference proteome</keyword>
<gene>
    <name evidence="2" type="ORF">PIB30_030242</name>
</gene>
<feature type="coiled-coil region" evidence="1">
    <location>
        <begin position="90"/>
        <end position="121"/>
    </location>
</feature>
<comment type="caution">
    <text evidence="2">The sequence shown here is derived from an EMBL/GenBank/DDBJ whole genome shotgun (WGS) entry which is preliminary data.</text>
</comment>
<accession>A0ABU6WB88</accession>
<organism evidence="2 3">
    <name type="scientific">Stylosanthes scabra</name>
    <dbReference type="NCBI Taxonomy" id="79078"/>
    <lineage>
        <taxon>Eukaryota</taxon>
        <taxon>Viridiplantae</taxon>
        <taxon>Streptophyta</taxon>
        <taxon>Embryophyta</taxon>
        <taxon>Tracheophyta</taxon>
        <taxon>Spermatophyta</taxon>
        <taxon>Magnoliopsida</taxon>
        <taxon>eudicotyledons</taxon>
        <taxon>Gunneridae</taxon>
        <taxon>Pentapetalae</taxon>
        <taxon>rosids</taxon>
        <taxon>fabids</taxon>
        <taxon>Fabales</taxon>
        <taxon>Fabaceae</taxon>
        <taxon>Papilionoideae</taxon>
        <taxon>50 kb inversion clade</taxon>
        <taxon>dalbergioids sensu lato</taxon>
        <taxon>Dalbergieae</taxon>
        <taxon>Pterocarpus clade</taxon>
        <taxon>Stylosanthes</taxon>
    </lineage>
</organism>
<keyword evidence="1" id="KW-0175">Coiled coil</keyword>
<dbReference type="Proteomes" id="UP001341840">
    <property type="component" value="Unassembled WGS sequence"/>
</dbReference>
<evidence type="ECO:0000256" key="1">
    <source>
        <dbReference type="SAM" id="Coils"/>
    </source>
</evidence>
<reference evidence="2 3" key="1">
    <citation type="journal article" date="2023" name="Plants (Basel)">
        <title>Bridging the Gap: Combining Genomics and Transcriptomics Approaches to Understand Stylosanthes scabra, an Orphan Legume from the Brazilian Caatinga.</title>
        <authorList>
            <person name="Ferreira-Neto J.R.C."/>
            <person name="da Silva M.D."/>
            <person name="Binneck E."/>
            <person name="de Melo N.F."/>
            <person name="da Silva R.H."/>
            <person name="de Melo A.L.T.M."/>
            <person name="Pandolfi V."/>
            <person name="Bustamante F.O."/>
            <person name="Brasileiro-Vidal A.C."/>
            <person name="Benko-Iseppon A.M."/>
        </authorList>
    </citation>
    <scope>NUCLEOTIDE SEQUENCE [LARGE SCALE GENOMIC DNA]</scope>
    <source>
        <tissue evidence="2">Leaves</tissue>
    </source>
</reference>
<proteinExistence type="predicted"/>